<evidence type="ECO:0000313" key="1">
    <source>
        <dbReference type="EMBL" id="SDK15374.1"/>
    </source>
</evidence>
<gene>
    <name evidence="1" type="ORF">SAMN04487935_2632</name>
</gene>
<dbReference type="STRING" id="1128970.SAMN04487935_2632"/>
<evidence type="ECO:0000313" key="2">
    <source>
        <dbReference type="Proteomes" id="UP000199580"/>
    </source>
</evidence>
<protein>
    <submittedName>
        <fullName evidence="1">Uncharacterized protein</fullName>
    </submittedName>
</protein>
<keyword evidence="2" id="KW-1185">Reference proteome</keyword>
<proteinExistence type="predicted"/>
<accession>A0A1G8ZL81</accession>
<dbReference type="EMBL" id="FNEZ01000004">
    <property type="protein sequence ID" value="SDK15374.1"/>
    <property type="molecule type" value="Genomic_DNA"/>
</dbReference>
<dbReference type="RefSeq" id="WP_091396363.1">
    <property type="nucleotide sequence ID" value="NZ_BKAI01000019.1"/>
</dbReference>
<reference evidence="1 2" key="1">
    <citation type="submission" date="2016-10" db="EMBL/GenBank/DDBJ databases">
        <authorList>
            <person name="de Groot N.N."/>
        </authorList>
    </citation>
    <scope>NUCLEOTIDE SEQUENCE [LARGE SCALE GENOMIC DNA]</scope>
    <source>
        <strain evidence="1 2">CGMCC 1.10076</strain>
    </source>
</reference>
<dbReference type="AlphaFoldDB" id="A0A1G8ZL81"/>
<name>A0A1G8ZL81_9FLAO</name>
<organism evidence="1 2">
    <name type="scientific">Flavobacterium noncentrifugens</name>
    <dbReference type="NCBI Taxonomy" id="1128970"/>
    <lineage>
        <taxon>Bacteria</taxon>
        <taxon>Pseudomonadati</taxon>
        <taxon>Bacteroidota</taxon>
        <taxon>Flavobacteriia</taxon>
        <taxon>Flavobacteriales</taxon>
        <taxon>Flavobacteriaceae</taxon>
        <taxon>Flavobacterium</taxon>
    </lineage>
</organism>
<dbReference type="Proteomes" id="UP000199580">
    <property type="component" value="Unassembled WGS sequence"/>
</dbReference>
<dbReference type="OrthoDB" id="1339084at2"/>
<sequence length="212" mass="25101">MKSITLFWDWILYNDQTLRNLRNEKPAVQKMFIYWLDKHLHNYCEQLESILMFPASVNESIQLVISASGNPEYFDQVTILIENAPKLRNWKFVAFIQPSQSIDEMEAGLDKPYVFKDIELKASELKFMPCQYEDVKKIDIIVYLKKFTVHCTNKNLLHLVFIILQDLVGEKSFVEHINFVEIGLSIEKTNHSTMYLYELQHYLDSLNERNRA</sequence>